<dbReference type="PROSITE" id="PS51375">
    <property type="entry name" value="PPR"/>
    <property type="match status" value="4"/>
</dbReference>
<dbReference type="Pfam" id="PF13041">
    <property type="entry name" value="PPR_2"/>
    <property type="match status" value="3"/>
</dbReference>
<sequence length="589" mass="64786">MMMMNIRSLCKLGRLKEALQSLYPNPASSSSSSSNSVAAAAVYSSILQFCIDSNSRQEGLTLQTHLTVIGYSPDLHLSTKFIIFHSKVTADLASARKMFDAMPQRSIVSWTAMISGYAQNGFSEDALHLFSLMHCGSGFSPNQFTFGATLSACTRMDAFGIGQQIQGCVEKSRFSQDIFVQSALLDFHLKCGSVEDARCLFQRMGRRDVISWNLVIGGHGIRGLGDDALGLFCSMLRDGFLPDHFTFASALKAYSCTKALSNVNQTHAFIIKLGYGNHDVVTGSLIDAYATCRRIHKAKILYDSMLKHDLISCTALINGYSSERTSYREALNLFREINKTGMTLDDVILCSMINICANVTSLSLGRQIHACALKKQPILDVAFGNALIDMYAKTGELEDAHQAFDEIEDKNIISWTSLITSYSKHGYGEGAITLFVKMEDDGVRPNDVTFLSLLFACSHSGLITEGINFFSLMMSKYHIRPRVEHYSCVIDLLARGGLLEDAYNLACNMDAMPNLSLWGSLLGACSIHGNTSLGRITAANLFQLDPERSVNYVVLANIYAAAGLWEDAKKTRKLIEERSVKKIVGCSII</sequence>
<dbReference type="Pfam" id="PF01535">
    <property type="entry name" value="PPR"/>
    <property type="match status" value="1"/>
</dbReference>
<dbReference type="NCBIfam" id="TIGR00756">
    <property type="entry name" value="PPR"/>
    <property type="match status" value="4"/>
</dbReference>
<dbReference type="FunFam" id="1.25.40.10:FF:000090">
    <property type="entry name" value="Pentatricopeptide repeat-containing protein, chloroplastic"/>
    <property type="match status" value="1"/>
</dbReference>
<dbReference type="Proteomes" id="UP000243459">
    <property type="component" value="Chromosome 4"/>
</dbReference>
<proteinExistence type="predicted"/>
<name>A0A5P1F1S6_ASPOF</name>
<feature type="repeat" description="PPR" evidence="2">
    <location>
        <begin position="309"/>
        <end position="344"/>
    </location>
</feature>
<dbReference type="PANTHER" id="PTHR47926:SF417">
    <property type="entry name" value="PENTACOTRIPEPTIDE-REPEAT REGION OF PRORP DOMAIN-CONTAINING PROTEIN"/>
    <property type="match status" value="1"/>
</dbReference>
<evidence type="ECO:0000256" key="1">
    <source>
        <dbReference type="ARBA" id="ARBA00022737"/>
    </source>
</evidence>
<protein>
    <submittedName>
        <fullName evidence="3">Uncharacterized protein</fullName>
    </submittedName>
</protein>
<evidence type="ECO:0000256" key="2">
    <source>
        <dbReference type="PROSITE-ProRule" id="PRU00708"/>
    </source>
</evidence>
<keyword evidence="1" id="KW-0677">Repeat</keyword>
<dbReference type="EMBL" id="CM007384">
    <property type="protein sequence ID" value="ONK70651.1"/>
    <property type="molecule type" value="Genomic_DNA"/>
</dbReference>
<dbReference type="InterPro" id="IPR011990">
    <property type="entry name" value="TPR-like_helical_dom_sf"/>
</dbReference>
<accession>A0A5P1F1S6</accession>
<dbReference type="AlphaFoldDB" id="A0A5P1F1S6"/>
<dbReference type="Gene3D" id="1.25.40.10">
    <property type="entry name" value="Tetratricopeptide repeat domain"/>
    <property type="match status" value="4"/>
</dbReference>
<dbReference type="FunFam" id="1.25.40.10:FF:000285">
    <property type="entry name" value="Pentatricopeptide repeat-containing protein, chloroplastic"/>
    <property type="match status" value="1"/>
</dbReference>
<evidence type="ECO:0000313" key="3">
    <source>
        <dbReference type="EMBL" id="ONK70651.1"/>
    </source>
</evidence>
<dbReference type="Gramene" id="ONK70651">
    <property type="protein sequence ID" value="ONK70651"/>
    <property type="gene ID" value="A4U43_C04F90"/>
</dbReference>
<dbReference type="InterPro" id="IPR046848">
    <property type="entry name" value="E_motif"/>
</dbReference>
<keyword evidence="4" id="KW-1185">Reference proteome</keyword>
<dbReference type="InterPro" id="IPR046960">
    <property type="entry name" value="PPR_At4g14850-like_plant"/>
</dbReference>
<dbReference type="GO" id="GO:0003723">
    <property type="term" value="F:RNA binding"/>
    <property type="evidence" value="ECO:0007669"/>
    <property type="project" value="InterPro"/>
</dbReference>
<dbReference type="PANTHER" id="PTHR47926">
    <property type="entry name" value="PENTATRICOPEPTIDE REPEAT-CONTAINING PROTEIN"/>
    <property type="match status" value="1"/>
</dbReference>
<gene>
    <name evidence="3" type="ORF">A4U43_C04F90</name>
</gene>
<feature type="repeat" description="PPR" evidence="2">
    <location>
        <begin position="208"/>
        <end position="242"/>
    </location>
</feature>
<organism evidence="3 4">
    <name type="scientific">Asparagus officinalis</name>
    <name type="common">Garden asparagus</name>
    <dbReference type="NCBI Taxonomy" id="4686"/>
    <lineage>
        <taxon>Eukaryota</taxon>
        <taxon>Viridiplantae</taxon>
        <taxon>Streptophyta</taxon>
        <taxon>Embryophyta</taxon>
        <taxon>Tracheophyta</taxon>
        <taxon>Spermatophyta</taxon>
        <taxon>Magnoliopsida</taxon>
        <taxon>Liliopsida</taxon>
        <taxon>Asparagales</taxon>
        <taxon>Asparagaceae</taxon>
        <taxon>Asparagoideae</taxon>
        <taxon>Asparagus</taxon>
    </lineage>
</organism>
<dbReference type="GO" id="GO:0009451">
    <property type="term" value="P:RNA modification"/>
    <property type="evidence" value="ECO:0007669"/>
    <property type="project" value="InterPro"/>
</dbReference>
<dbReference type="OMA" id="ESYDLIC"/>
<evidence type="ECO:0000313" key="4">
    <source>
        <dbReference type="Proteomes" id="UP000243459"/>
    </source>
</evidence>
<feature type="repeat" description="PPR" evidence="2">
    <location>
        <begin position="411"/>
        <end position="445"/>
    </location>
</feature>
<reference evidence="4" key="1">
    <citation type="journal article" date="2017" name="Nat. Commun.">
        <title>The asparagus genome sheds light on the origin and evolution of a young Y chromosome.</title>
        <authorList>
            <person name="Harkess A."/>
            <person name="Zhou J."/>
            <person name="Xu C."/>
            <person name="Bowers J.E."/>
            <person name="Van der Hulst R."/>
            <person name="Ayyampalayam S."/>
            <person name="Mercati F."/>
            <person name="Riccardi P."/>
            <person name="McKain M.R."/>
            <person name="Kakrana A."/>
            <person name="Tang H."/>
            <person name="Ray J."/>
            <person name="Groenendijk J."/>
            <person name="Arikit S."/>
            <person name="Mathioni S.M."/>
            <person name="Nakano M."/>
            <person name="Shan H."/>
            <person name="Telgmann-Rauber A."/>
            <person name="Kanno A."/>
            <person name="Yue Z."/>
            <person name="Chen H."/>
            <person name="Li W."/>
            <person name="Chen Y."/>
            <person name="Xu X."/>
            <person name="Zhang Y."/>
            <person name="Luo S."/>
            <person name="Chen H."/>
            <person name="Gao J."/>
            <person name="Mao Z."/>
            <person name="Pires J.C."/>
            <person name="Luo M."/>
            <person name="Kudrna D."/>
            <person name="Wing R.A."/>
            <person name="Meyers B.C."/>
            <person name="Yi K."/>
            <person name="Kong H."/>
            <person name="Lavrijsen P."/>
            <person name="Sunseri F."/>
            <person name="Falavigna A."/>
            <person name="Ye Y."/>
            <person name="Leebens-Mack J.H."/>
            <person name="Chen G."/>
        </authorList>
    </citation>
    <scope>NUCLEOTIDE SEQUENCE [LARGE SCALE GENOMIC DNA]</scope>
    <source>
        <strain evidence="4">cv. DH0086</strain>
    </source>
</reference>
<feature type="repeat" description="PPR" evidence="2">
    <location>
        <begin position="106"/>
        <end position="141"/>
    </location>
</feature>
<dbReference type="Pfam" id="PF20431">
    <property type="entry name" value="E_motif"/>
    <property type="match status" value="1"/>
</dbReference>
<dbReference type="InterPro" id="IPR002885">
    <property type="entry name" value="PPR_rpt"/>
</dbReference>